<evidence type="ECO:0000313" key="2">
    <source>
        <dbReference type="EMBL" id="KAF6741843.1"/>
    </source>
</evidence>
<feature type="region of interest" description="Disordered" evidence="1">
    <location>
        <begin position="15"/>
        <end position="58"/>
    </location>
</feature>
<dbReference type="EMBL" id="JACGCI010000215">
    <property type="protein sequence ID" value="KAF6741843.1"/>
    <property type="molecule type" value="Genomic_DNA"/>
</dbReference>
<evidence type="ECO:0000256" key="1">
    <source>
        <dbReference type="SAM" id="MobiDB-lite"/>
    </source>
</evidence>
<feature type="compositionally biased region" description="Polar residues" evidence="1">
    <location>
        <begin position="48"/>
        <end position="58"/>
    </location>
</feature>
<dbReference type="AlphaFoldDB" id="A0A8H6LS90"/>
<comment type="caution">
    <text evidence="2">The sequence shown here is derived from an EMBL/GenBank/DDBJ whole genome shotgun (WGS) entry which is preliminary data.</text>
</comment>
<keyword evidence="3" id="KW-1185">Reference proteome</keyword>
<reference evidence="2 3" key="1">
    <citation type="submission" date="2020-07" db="EMBL/GenBank/DDBJ databases">
        <title>Comparative genomics of pyrophilous fungi reveals a link between fire events and developmental genes.</title>
        <authorList>
            <consortium name="DOE Joint Genome Institute"/>
            <person name="Steindorff A.S."/>
            <person name="Carver A."/>
            <person name="Calhoun S."/>
            <person name="Stillman K."/>
            <person name="Liu H."/>
            <person name="Lipzen A."/>
            <person name="Pangilinan J."/>
            <person name="Labutti K."/>
            <person name="Bruns T.D."/>
            <person name="Grigoriev I.V."/>
        </authorList>
    </citation>
    <scope>NUCLEOTIDE SEQUENCE [LARGE SCALE GENOMIC DNA]</scope>
    <source>
        <strain evidence="2 3">CBS 144469</strain>
    </source>
</reference>
<name>A0A8H6LS90_9AGAR</name>
<protein>
    <submittedName>
        <fullName evidence="2">Uncharacterized protein</fullName>
    </submittedName>
</protein>
<feature type="compositionally biased region" description="Low complexity" evidence="1">
    <location>
        <begin position="29"/>
        <end position="40"/>
    </location>
</feature>
<dbReference type="Proteomes" id="UP000521943">
    <property type="component" value="Unassembled WGS sequence"/>
</dbReference>
<gene>
    <name evidence="2" type="ORF">DFP72DRAFT_1111076</name>
</gene>
<accession>A0A8H6LS90</accession>
<dbReference type="OrthoDB" id="3200752at2759"/>
<sequence length="339" mass="37531">MDVRAATRDLEEVVNGGALARGDGRDMRSSGYSSDHSMGSAHPPPEPSTCSGKPTTPTGLDLAQEVAKFMQALFRARCNDQAPEKLKLPVWLNRDFLEDCYLAVDVIYTASLLRNSYETNWDIVKYMAAGPPTPGPYPAGTEPLFPTAFSQAGTKPVDLVDVPGHIKDSEGRIMAWYLPSIISKRRQDQAQNVIIRMVDERKKPLPIDTMTGTNWRTHPFWFQDAKETRVPGGCICYSPCWYEQGHTPPAHKPGPSATLANGTGTEAFLAEIQEINALIGGRLSDRSTFPIRSQHEGMEECVGLQGAYGDGAYEFETLENLISIKDIRMFYSTSRRLQL</sequence>
<proteinExistence type="predicted"/>
<organism evidence="2 3">
    <name type="scientific">Ephemerocybe angulata</name>
    <dbReference type="NCBI Taxonomy" id="980116"/>
    <lineage>
        <taxon>Eukaryota</taxon>
        <taxon>Fungi</taxon>
        <taxon>Dikarya</taxon>
        <taxon>Basidiomycota</taxon>
        <taxon>Agaricomycotina</taxon>
        <taxon>Agaricomycetes</taxon>
        <taxon>Agaricomycetidae</taxon>
        <taxon>Agaricales</taxon>
        <taxon>Agaricineae</taxon>
        <taxon>Psathyrellaceae</taxon>
        <taxon>Ephemerocybe</taxon>
    </lineage>
</organism>
<evidence type="ECO:0000313" key="3">
    <source>
        <dbReference type="Proteomes" id="UP000521943"/>
    </source>
</evidence>